<keyword evidence="2" id="KW-1185">Reference proteome</keyword>
<sequence>MAWWSKNNLRLIQNNLREVDANLDVDALIAQLQELSANVLMMNAGGIVAFYPTQLEYHYRAANQKKDLLKEAIEKAHASGMKFIARFDFSKAHESIFAKKPEWFYRTKDGMEVNYHGIVHSCISSDYQQEYSLQIIDEVLTNYDVDGIFFNWFGYNTFDYSGNDHGICHCNSCKTRFRALYNLDLPEKANMNDPVYRQHMNYQQVTAAKMLDRVYELVKSKNRDIAISTYSEHKVDIVRKESNTDKERPHPVWLYSASENVKSLEDSWDDKLVSNCCINAVDLVHRFTAVSRHEINLRLKEGLASGSGLDFCIIGVFEDYPDRENLPTVSKIFKYHKEHEQYYGNFQSVSEVALIKPRKMWKTDLKEYYGLFKMLKEGHVLFDVIDQKTLANRKGGLSVYKAVMIPDIPEFSSEELQELQNFCQLGGSLLSTGRSFTRGEDNQTFMQRNFDATLEDIHDYHREAAYLQTDNKQFFASFAERDWILLDGSFSRVTFGSKAVRHLPLVNPSTFGPPERASGHSTSNEYFGLGIVSNGQQKAIYFPWQPGRLYYQFGYADNKHIVLDSLEAVMDGNHQIKTNAPQNVELFFNKLDEETYILHLLNVSGFNGVTYFEPIPVHNIQVRLPWLRACSQAISLIENQDVSFTSEHGETMIELPLLTDFAAVVIKR</sequence>
<dbReference type="Gene3D" id="3.40.50.880">
    <property type="match status" value="1"/>
</dbReference>
<dbReference type="AlphaFoldDB" id="A0A4R5KXU0"/>
<comment type="caution">
    <text evidence="1">The sequence shown here is derived from an EMBL/GenBank/DDBJ whole genome shotgun (WGS) entry which is preliminary data.</text>
</comment>
<dbReference type="CDD" id="cd03143">
    <property type="entry name" value="A4_beta-galactosidase_middle_domain"/>
    <property type="match status" value="1"/>
</dbReference>
<dbReference type="InterPro" id="IPR029062">
    <property type="entry name" value="Class_I_gatase-like"/>
</dbReference>
<dbReference type="SUPFAM" id="SSF51445">
    <property type="entry name" value="(Trans)glycosidases"/>
    <property type="match status" value="1"/>
</dbReference>
<proteinExistence type="predicted"/>
<dbReference type="Gene3D" id="3.20.20.80">
    <property type="entry name" value="Glycosidases"/>
    <property type="match status" value="1"/>
</dbReference>
<dbReference type="OrthoDB" id="9780891at2"/>
<accession>A0A4R5KXU0</accession>
<evidence type="ECO:0000313" key="2">
    <source>
        <dbReference type="Proteomes" id="UP000295636"/>
    </source>
</evidence>
<dbReference type="InterPro" id="IPR028212">
    <property type="entry name" value="GHL6"/>
</dbReference>
<dbReference type="InterPro" id="IPR017853">
    <property type="entry name" value="GH"/>
</dbReference>
<name>A0A4R5KXU0_9BACL</name>
<dbReference type="EMBL" id="SMRT01000002">
    <property type="protein sequence ID" value="TDF99840.1"/>
    <property type="molecule type" value="Genomic_DNA"/>
</dbReference>
<gene>
    <name evidence="1" type="ORF">E1757_06560</name>
</gene>
<evidence type="ECO:0008006" key="3">
    <source>
        <dbReference type="Google" id="ProtNLM"/>
    </source>
</evidence>
<reference evidence="1 2" key="1">
    <citation type="submission" date="2019-03" db="EMBL/GenBank/DDBJ databases">
        <title>This is whole genome sequence of Paenibacillus sp MS74 strain.</title>
        <authorList>
            <person name="Trinh H.N."/>
        </authorList>
    </citation>
    <scope>NUCLEOTIDE SEQUENCE [LARGE SCALE GENOMIC DNA]</scope>
    <source>
        <strain evidence="1 2">MS74</strain>
    </source>
</reference>
<protein>
    <recommendedName>
        <fullName evidence="3">Beta-galactosidase trimerisation domain-containing protein</fullName>
    </recommendedName>
</protein>
<dbReference type="Proteomes" id="UP000295636">
    <property type="component" value="Unassembled WGS sequence"/>
</dbReference>
<evidence type="ECO:0000313" key="1">
    <source>
        <dbReference type="EMBL" id="TDF99840.1"/>
    </source>
</evidence>
<organism evidence="1 2">
    <name type="scientific">Paenibacillus piri</name>
    <dbReference type="NCBI Taxonomy" id="2547395"/>
    <lineage>
        <taxon>Bacteria</taxon>
        <taxon>Bacillati</taxon>
        <taxon>Bacillota</taxon>
        <taxon>Bacilli</taxon>
        <taxon>Bacillales</taxon>
        <taxon>Paenibacillaceae</taxon>
        <taxon>Paenibacillus</taxon>
    </lineage>
</organism>
<dbReference type="Pfam" id="PF14871">
    <property type="entry name" value="GHL6"/>
    <property type="match status" value="1"/>
</dbReference>